<dbReference type="GO" id="GO:0004386">
    <property type="term" value="F:helicase activity"/>
    <property type="evidence" value="ECO:0007669"/>
    <property type="project" value="InterPro"/>
</dbReference>
<evidence type="ECO:0000313" key="3">
    <source>
        <dbReference type="EMBL" id="KAK1767188.1"/>
    </source>
</evidence>
<dbReference type="InterPro" id="IPR041677">
    <property type="entry name" value="DNA2/NAM7_AAA_11"/>
</dbReference>
<dbReference type="InterPro" id="IPR027417">
    <property type="entry name" value="P-loop_NTPase"/>
</dbReference>
<organism evidence="3 4">
    <name type="scientific">Phialemonium atrogriseum</name>
    <dbReference type="NCBI Taxonomy" id="1093897"/>
    <lineage>
        <taxon>Eukaryota</taxon>
        <taxon>Fungi</taxon>
        <taxon>Dikarya</taxon>
        <taxon>Ascomycota</taxon>
        <taxon>Pezizomycotina</taxon>
        <taxon>Sordariomycetes</taxon>
        <taxon>Sordariomycetidae</taxon>
        <taxon>Cephalothecales</taxon>
        <taxon>Cephalothecaceae</taxon>
        <taxon>Phialemonium</taxon>
    </lineage>
</organism>
<evidence type="ECO:0000259" key="2">
    <source>
        <dbReference type="Pfam" id="PF13086"/>
    </source>
</evidence>
<reference evidence="3" key="1">
    <citation type="submission" date="2023-06" db="EMBL/GenBank/DDBJ databases">
        <title>Genome-scale phylogeny and comparative genomics of the fungal order Sordariales.</title>
        <authorList>
            <consortium name="Lawrence Berkeley National Laboratory"/>
            <person name="Hensen N."/>
            <person name="Bonometti L."/>
            <person name="Westerberg I."/>
            <person name="Brannstrom I.O."/>
            <person name="Guillou S."/>
            <person name="Cros-Aarteil S."/>
            <person name="Calhoun S."/>
            <person name="Haridas S."/>
            <person name="Kuo A."/>
            <person name="Mondo S."/>
            <person name="Pangilinan J."/>
            <person name="Riley R."/>
            <person name="Labutti K."/>
            <person name="Andreopoulos B."/>
            <person name="Lipzen A."/>
            <person name="Chen C."/>
            <person name="Yanf M."/>
            <person name="Daum C."/>
            <person name="Ng V."/>
            <person name="Clum A."/>
            <person name="Steindorff A."/>
            <person name="Ohm R."/>
            <person name="Martin F."/>
            <person name="Silar P."/>
            <person name="Natvig D."/>
            <person name="Lalanne C."/>
            <person name="Gautier V."/>
            <person name="Ament-Velasquez S.L."/>
            <person name="Kruys A."/>
            <person name="Hutchinson M.I."/>
            <person name="Powell A.J."/>
            <person name="Barry K."/>
            <person name="Miller A.N."/>
            <person name="Grigoriev I.V."/>
            <person name="Debuchy R."/>
            <person name="Gladieux P."/>
            <person name="Thoren M.H."/>
            <person name="Johannesson H."/>
        </authorList>
    </citation>
    <scope>NUCLEOTIDE SEQUENCE</scope>
    <source>
        <strain evidence="3">8032-3</strain>
    </source>
</reference>
<feature type="domain" description="DNA2/NAM7 helicase helicase" evidence="2">
    <location>
        <begin position="679"/>
        <end position="910"/>
    </location>
</feature>
<comment type="caution">
    <text evidence="3">The sequence shown here is derived from an EMBL/GenBank/DDBJ whole genome shotgun (WGS) entry which is preliminary data.</text>
</comment>
<dbReference type="SUPFAM" id="SSF52540">
    <property type="entry name" value="P-loop containing nucleoside triphosphate hydrolases"/>
    <property type="match status" value="1"/>
</dbReference>
<protein>
    <recommendedName>
        <fullName evidence="2">DNA2/NAM7 helicase helicase domain-containing protein</fullName>
    </recommendedName>
</protein>
<name>A0AAJ0FLB3_9PEZI</name>
<dbReference type="AlphaFoldDB" id="A0AAJ0FLB3"/>
<keyword evidence="4" id="KW-1185">Reference proteome</keyword>
<evidence type="ECO:0000256" key="1">
    <source>
        <dbReference type="SAM" id="MobiDB-lite"/>
    </source>
</evidence>
<sequence length="956" mass="107961">MADSTSKNCENLTQTSAFDAQSVVTNMTMASEKANTPAELNSPTEDNVPPDPGHGNDFADIAAELPPRPRLWLLGIFGVLSRLMRDACLAYFLASDENPSSEDAKYETSKLFAYLMVNAQPFSTPSAEIAAKLAKPIKDSFAFRHYATFYSAMTKVESRHLESPDMVKPYLEQFNSEVADDKLPDSAYIMDLIASKAYLDIDPYLINKVKARDPNLHDKLMTLKQLISQSTREGVVKVSFMFGLSDVLPVQTMENQAKLLAVIQQQDTTPIGRDSVKPLAWAFRASLKVHQLHLGNCPRLDEPGQIPDLQRLPANTRFHDAEEQLAYQVMGAVYDQYMESGNSEALRGCEYEIHAMELSHVMNNRRFVVRVVPSTDDVYLPREGNQCLIQIIGIERKRRNPLTSSAKAVETLISNFISVLRGALNRPDRISVIMESLSMYFAKRLDEETTSRLLQQRSVETIEEWEVRISDYVTSGFNEGIVHATALVQDDFADDGFGADETSNNGKTLWPAERMAHPFNEEQDVHYYMVTVPLEPEDEVPEGQERLPIDVDVPMLKVSDKEDAKLDGLFREWCTKNRPLKARFRTHPSDRTMCAEVSAINDLHIPKGVNPPPSEWSLRLYKWQLDFPEVDASDIYNIFDSYPHMAYILNDRNRVSKYLQEMWDDFDNDKKRLYEQLAACPHRLSMNAGCAGVGKTTLIIFIILMMQFGDKDKEHPCKILHLVNSNNTVNDFATKMAKHHRALGKEDMVVRLHNFESEIDEWMYSRGEMTFGDPFDEEEARNAVVKVTDHFFAHHQLSKLSTDMHKARRSAQVSSSLDDVQRTGQLEPSETAKLQNCVLKVYQDFLAQFNGVVATTPVAANNYKFRTAYGPALDFVSVDEACRMSELSLLIAIARFEPQLLGLFGDPKQLGVHVGHGQAKLIINPYEFQRRQSTLARLVNAGIVAPAFGSTIVQLV</sequence>
<proteinExistence type="predicted"/>
<dbReference type="Pfam" id="PF13086">
    <property type="entry name" value="AAA_11"/>
    <property type="match status" value="1"/>
</dbReference>
<dbReference type="Proteomes" id="UP001244011">
    <property type="component" value="Unassembled WGS sequence"/>
</dbReference>
<gene>
    <name evidence="3" type="ORF">QBC33DRAFT_587570</name>
</gene>
<dbReference type="Gene3D" id="3.40.50.300">
    <property type="entry name" value="P-loop containing nucleotide triphosphate hydrolases"/>
    <property type="match status" value="1"/>
</dbReference>
<accession>A0AAJ0FLB3</accession>
<evidence type="ECO:0000313" key="4">
    <source>
        <dbReference type="Proteomes" id="UP001244011"/>
    </source>
</evidence>
<dbReference type="RefSeq" id="XP_060283401.1">
    <property type="nucleotide sequence ID" value="XM_060431519.1"/>
</dbReference>
<dbReference type="EMBL" id="MU839009">
    <property type="protein sequence ID" value="KAK1767188.1"/>
    <property type="molecule type" value="Genomic_DNA"/>
</dbReference>
<feature type="region of interest" description="Disordered" evidence="1">
    <location>
        <begin position="30"/>
        <end position="59"/>
    </location>
</feature>
<dbReference type="GeneID" id="85314706"/>